<geneLocation type="mitochondrion" evidence="2"/>
<dbReference type="EMBL" id="MK550698">
    <property type="protein sequence ID" value="QBL02514.1"/>
    <property type="molecule type" value="Genomic_DNA"/>
</dbReference>
<proteinExistence type="predicted"/>
<name>A0A481ZLI2_9PEZI</name>
<reference evidence="2" key="1">
    <citation type="journal article" date="2019" name="Mitochondrial DNA Part B Resour">
        <title>Characterization of the complete mitochondrial genome of Drechslerella brochopaga, a fungal species trapping nematodes with constricting rings.</title>
        <authorList>
            <person name="Fang M."/>
            <person name="Wang S."/>
            <person name="Xu J."/>
            <person name="Jiang L."/>
            <person name="Zhou D."/>
            <person name="Zhang K.-Q."/>
            <person name="Zhang Y."/>
        </authorList>
    </citation>
    <scope>NUCLEOTIDE SEQUENCE</scope>
    <source>
        <strain evidence="2">YMF1.03216</strain>
    </source>
</reference>
<keyword evidence="2" id="KW-0496">Mitochondrion</keyword>
<gene>
    <name evidence="2" type="primary">orf366</name>
</gene>
<evidence type="ECO:0000256" key="1">
    <source>
        <dbReference type="SAM" id="MobiDB-lite"/>
    </source>
</evidence>
<evidence type="ECO:0000313" key="2">
    <source>
        <dbReference type="EMBL" id="QBL02514.1"/>
    </source>
</evidence>
<feature type="compositionally biased region" description="Low complexity" evidence="1">
    <location>
        <begin position="51"/>
        <end position="65"/>
    </location>
</feature>
<protein>
    <submittedName>
        <fullName evidence="2">Uncharacterized protein</fullName>
    </submittedName>
</protein>
<organism evidence="2">
    <name type="scientific">Orbilia brochopaga</name>
    <dbReference type="NCBI Taxonomy" id="3140254"/>
    <lineage>
        <taxon>Eukaryota</taxon>
        <taxon>Fungi</taxon>
        <taxon>Dikarya</taxon>
        <taxon>Ascomycota</taxon>
        <taxon>Pezizomycotina</taxon>
        <taxon>Orbiliomycetes</taxon>
        <taxon>Orbiliales</taxon>
        <taxon>Orbiliaceae</taxon>
        <taxon>Orbilia</taxon>
    </lineage>
</organism>
<reference evidence="2" key="2">
    <citation type="submission" date="2019-02" db="EMBL/GenBank/DDBJ databases">
        <authorList>
            <person name="Fang M.L."/>
            <person name="Zhang Y."/>
        </authorList>
    </citation>
    <scope>NUCLEOTIDE SEQUENCE</scope>
    <source>
        <strain evidence="2">YMF1.03216</strain>
    </source>
</reference>
<feature type="region of interest" description="Disordered" evidence="1">
    <location>
        <begin position="25"/>
        <end position="97"/>
    </location>
</feature>
<dbReference type="AlphaFoldDB" id="A0A481ZLI2"/>
<dbReference type="RefSeq" id="YP_009568432.1">
    <property type="nucleotide sequence ID" value="NC_041248.1"/>
</dbReference>
<accession>A0A481ZLI2</accession>
<dbReference type="GeneID" id="39411765"/>
<sequence length="366" mass="42365">MSSSSKNLSLSSSYIEALIKLTDPEEDLITFSNSSPPTPRLDTCEDLITFSDSSNQSESGESTSNKEVTSKTSEELPAPITTQVIKEPTESALDSDKELPRDHEFENALIWSPSIMQTQTRTEIPRFILQHPIPTQPSLKELKITINNKQESIIVTSERYFNKLKGLFYIKPRLNSYNQNLLGYAALHSLNDTKSQYINHLFNQKRLTTAIFQYYFPIANNWVFTELEDKLGYLLQHLVFNDFKTKVIVQICDNYYTAVNHTYNIKKTLNSGVFIIFINKYSIAFFEYSSRYKKGLFPNTDIDALKDLRPLNIFNLTEYELKLLKVNYIYIKNIFVGFSWVIDNPLHIPYIHACFKSIFNSQKLFI</sequence>